<feature type="domain" description="Glycoside hydrolase family 9" evidence="9">
    <location>
        <begin position="1"/>
        <end position="52"/>
    </location>
</feature>
<dbReference type="GO" id="GO:0008810">
    <property type="term" value="F:cellulase activity"/>
    <property type="evidence" value="ECO:0007669"/>
    <property type="project" value="UniProtKB-EC"/>
</dbReference>
<dbReference type="InterPro" id="IPR001701">
    <property type="entry name" value="Glyco_hydro_9"/>
</dbReference>
<comment type="caution">
    <text evidence="10">The sequence shown here is derived from an EMBL/GenBank/DDBJ whole genome shotgun (WGS) entry which is preliminary data.</text>
</comment>
<dbReference type="InterPro" id="IPR008928">
    <property type="entry name" value="6-hairpin_glycosidase_sf"/>
</dbReference>
<keyword evidence="8" id="KW-0624">Polysaccharide degradation</keyword>
<dbReference type="Gene3D" id="1.50.10.10">
    <property type="match status" value="1"/>
</dbReference>
<proteinExistence type="inferred from homology"/>
<comment type="similarity">
    <text evidence="2">Belongs to the glycosyl hydrolase 9 (cellulase E) family.</text>
</comment>
<dbReference type="Gramene" id="rna6632">
    <property type="protein sequence ID" value="RHN82464.1"/>
    <property type="gene ID" value="gene6632"/>
</dbReference>
<sequence length="67" mass="7643">MKTKRTYKLIDSNTPGFKIAAETSAVMATSSIVFRHVDRKYARHLLNKAKSIGNLCTIFSLIFKPRR</sequence>
<dbReference type="EMBL" id="PSQE01000001">
    <property type="protein sequence ID" value="RHN82464.1"/>
    <property type="molecule type" value="Genomic_DNA"/>
</dbReference>
<dbReference type="GO" id="GO:0030245">
    <property type="term" value="P:cellulose catabolic process"/>
    <property type="evidence" value="ECO:0007669"/>
    <property type="project" value="UniProtKB-KW"/>
</dbReference>
<dbReference type="Proteomes" id="UP000265566">
    <property type="component" value="Chromosome 1"/>
</dbReference>
<keyword evidence="6" id="KW-0119">Carbohydrate metabolism</keyword>
<evidence type="ECO:0000259" key="9">
    <source>
        <dbReference type="Pfam" id="PF00759"/>
    </source>
</evidence>
<evidence type="ECO:0000313" key="10">
    <source>
        <dbReference type="EMBL" id="RHN82464.1"/>
    </source>
</evidence>
<dbReference type="EC" id="3.2.1.4" evidence="3"/>
<keyword evidence="4 10" id="KW-0378">Hydrolase</keyword>
<organism evidence="10">
    <name type="scientific">Medicago truncatula</name>
    <name type="common">Barrel medic</name>
    <name type="synonym">Medicago tribuloides</name>
    <dbReference type="NCBI Taxonomy" id="3880"/>
    <lineage>
        <taxon>Eukaryota</taxon>
        <taxon>Viridiplantae</taxon>
        <taxon>Streptophyta</taxon>
        <taxon>Embryophyta</taxon>
        <taxon>Tracheophyta</taxon>
        <taxon>Spermatophyta</taxon>
        <taxon>Magnoliopsida</taxon>
        <taxon>eudicotyledons</taxon>
        <taxon>Gunneridae</taxon>
        <taxon>Pentapetalae</taxon>
        <taxon>rosids</taxon>
        <taxon>fabids</taxon>
        <taxon>Fabales</taxon>
        <taxon>Fabaceae</taxon>
        <taxon>Papilionoideae</taxon>
        <taxon>50 kb inversion clade</taxon>
        <taxon>NPAAA clade</taxon>
        <taxon>Hologalegina</taxon>
        <taxon>IRL clade</taxon>
        <taxon>Trifolieae</taxon>
        <taxon>Medicago</taxon>
    </lineage>
</organism>
<comment type="catalytic activity">
    <reaction evidence="1">
        <text>Endohydrolysis of (1-&gt;4)-beta-D-glucosidic linkages in cellulose, lichenin and cereal beta-D-glucans.</text>
        <dbReference type="EC" id="3.2.1.4"/>
    </reaction>
</comment>
<dbReference type="SUPFAM" id="SSF48208">
    <property type="entry name" value="Six-hairpin glycosidases"/>
    <property type="match status" value="1"/>
</dbReference>
<dbReference type="InterPro" id="IPR012341">
    <property type="entry name" value="6hp_glycosidase-like_sf"/>
</dbReference>
<evidence type="ECO:0000256" key="4">
    <source>
        <dbReference type="ARBA" id="ARBA00022801"/>
    </source>
</evidence>
<evidence type="ECO:0000256" key="8">
    <source>
        <dbReference type="ARBA" id="ARBA00023326"/>
    </source>
</evidence>
<dbReference type="Pfam" id="PF00759">
    <property type="entry name" value="Glyco_hydro_9"/>
    <property type="match status" value="1"/>
</dbReference>
<gene>
    <name evidence="10" type="ORF">MtrunA17_Chr1g0210181</name>
</gene>
<evidence type="ECO:0000256" key="5">
    <source>
        <dbReference type="ARBA" id="ARBA00023001"/>
    </source>
</evidence>
<evidence type="ECO:0000256" key="6">
    <source>
        <dbReference type="ARBA" id="ARBA00023277"/>
    </source>
</evidence>
<keyword evidence="7 10" id="KW-0326">Glycosidase</keyword>
<evidence type="ECO:0000256" key="2">
    <source>
        <dbReference type="ARBA" id="ARBA00007072"/>
    </source>
</evidence>
<protein>
    <recommendedName>
        <fullName evidence="3">cellulase</fullName>
        <ecNumber evidence="3">3.2.1.4</ecNumber>
    </recommendedName>
</protein>
<dbReference type="PANTHER" id="PTHR22298">
    <property type="entry name" value="ENDO-1,4-BETA-GLUCANASE"/>
    <property type="match status" value="1"/>
</dbReference>
<keyword evidence="5" id="KW-0136">Cellulose degradation</keyword>
<dbReference type="AlphaFoldDB" id="A0A396JZ21"/>
<reference evidence="10" key="1">
    <citation type="journal article" date="2018" name="Nat. Plants">
        <title>Whole-genome landscape of Medicago truncatula symbiotic genes.</title>
        <authorList>
            <person name="Pecrix Y."/>
            <person name="Gamas P."/>
            <person name="Carrere S."/>
        </authorList>
    </citation>
    <scope>NUCLEOTIDE SEQUENCE</scope>
    <source>
        <tissue evidence="10">Leaves</tissue>
    </source>
</reference>
<accession>A0A396JZ21</accession>
<evidence type="ECO:0000256" key="7">
    <source>
        <dbReference type="ARBA" id="ARBA00023295"/>
    </source>
</evidence>
<evidence type="ECO:0000256" key="1">
    <source>
        <dbReference type="ARBA" id="ARBA00000966"/>
    </source>
</evidence>
<evidence type="ECO:0000256" key="3">
    <source>
        <dbReference type="ARBA" id="ARBA00012601"/>
    </source>
</evidence>
<name>A0A396JZ21_MEDTR</name>